<name>A0A917XSH6_9BACI</name>
<dbReference type="GO" id="GO:0071973">
    <property type="term" value="P:bacterial-type flagellum-dependent cell motility"/>
    <property type="evidence" value="ECO:0007669"/>
    <property type="project" value="InterPro"/>
</dbReference>
<gene>
    <name evidence="11" type="ORF">GCM10007971_02700</name>
</gene>
<keyword evidence="6" id="KW-0812">Transmembrane</keyword>
<evidence type="ECO:0000256" key="3">
    <source>
        <dbReference type="ARBA" id="ARBA00008281"/>
    </source>
</evidence>
<keyword evidence="4 10" id="KW-1003">Cell membrane</keyword>
<proteinExistence type="inferred from homology"/>
<reference evidence="11" key="1">
    <citation type="journal article" date="2014" name="Int. J. Syst. Evol. Microbiol.">
        <title>Complete genome sequence of Corynebacterium casei LMG S-19264T (=DSM 44701T), isolated from a smear-ripened cheese.</title>
        <authorList>
            <consortium name="US DOE Joint Genome Institute (JGI-PGF)"/>
            <person name="Walter F."/>
            <person name="Albersmeier A."/>
            <person name="Kalinowski J."/>
            <person name="Ruckert C."/>
        </authorList>
    </citation>
    <scope>NUCLEOTIDE SEQUENCE</scope>
    <source>
        <strain evidence="11">JCM 17251</strain>
    </source>
</reference>
<keyword evidence="5 10" id="KW-0145">Chemotaxis</keyword>
<evidence type="ECO:0000256" key="6">
    <source>
        <dbReference type="ARBA" id="ARBA00022692"/>
    </source>
</evidence>
<evidence type="ECO:0000256" key="5">
    <source>
        <dbReference type="ARBA" id="ARBA00022500"/>
    </source>
</evidence>
<evidence type="ECO:0000256" key="7">
    <source>
        <dbReference type="ARBA" id="ARBA00022779"/>
    </source>
</evidence>
<protein>
    <recommendedName>
        <fullName evidence="10">Flagellar protein FliL</fullName>
    </recommendedName>
</protein>
<dbReference type="AlphaFoldDB" id="A0A917XSH6"/>
<dbReference type="Pfam" id="PF03748">
    <property type="entry name" value="FliL"/>
    <property type="match status" value="1"/>
</dbReference>
<evidence type="ECO:0000256" key="1">
    <source>
        <dbReference type="ARBA" id="ARBA00002254"/>
    </source>
</evidence>
<dbReference type="Proteomes" id="UP000624041">
    <property type="component" value="Unassembled WGS sequence"/>
</dbReference>
<keyword evidence="7 10" id="KW-0283">Flagellar rotation</keyword>
<dbReference type="EMBL" id="BMOS01000001">
    <property type="protein sequence ID" value="GGN49771.1"/>
    <property type="molecule type" value="Genomic_DNA"/>
</dbReference>
<dbReference type="GO" id="GO:0009425">
    <property type="term" value="C:bacterial-type flagellum basal body"/>
    <property type="evidence" value="ECO:0007669"/>
    <property type="project" value="InterPro"/>
</dbReference>
<organism evidence="11 12">
    <name type="scientific">Oceanobacillus indicireducens</name>
    <dbReference type="NCBI Taxonomy" id="1004261"/>
    <lineage>
        <taxon>Bacteria</taxon>
        <taxon>Bacillati</taxon>
        <taxon>Bacillota</taxon>
        <taxon>Bacilli</taxon>
        <taxon>Bacillales</taxon>
        <taxon>Bacillaceae</taxon>
        <taxon>Oceanobacillus</taxon>
    </lineage>
</organism>
<keyword evidence="8" id="KW-1133">Transmembrane helix</keyword>
<dbReference type="InterPro" id="IPR005503">
    <property type="entry name" value="FliL"/>
</dbReference>
<comment type="caution">
    <text evidence="11">The sequence shown here is derived from an EMBL/GenBank/DDBJ whole genome shotgun (WGS) entry which is preliminary data.</text>
</comment>
<evidence type="ECO:0000256" key="2">
    <source>
        <dbReference type="ARBA" id="ARBA00004162"/>
    </source>
</evidence>
<evidence type="ECO:0000256" key="8">
    <source>
        <dbReference type="ARBA" id="ARBA00022989"/>
    </source>
</evidence>
<evidence type="ECO:0000313" key="12">
    <source>
        <dbReference type="Proteomes" id="UP000624041"/>
    </source>
</evidence>
<accession>A0A917XSH6</accession>
<evidence type="ECO:0000256" key="4">
    <source>
        <dbReference type="ARBA" id="ARBA00022475"/>
    </source>
</evidence>
<comment type="similarity">
    <text evidence="3 10">Belongs to the FliL family.</text>
</comment>
<keyword evidence="12" id="KW-1185">Reference proteome</keyword>
<comment type="function">
    <text evidence="1 10">Controls the rotational direction of flagella during chemotaxis.</text>
</comment>
<evidence type="ECO:0000256" key="9">
    <source>
        <dbReference type="ARBA" id="ARBA00023136"/>
    </source>
</evidence>
<comment type="subcellular location">
    <subcellularLocation>
        <location evidence="2">Cell membrane</location>
        <topology evidence="2">Single-pass membrane protein</topology>
    </subcellularLocation>
</comment>
<dbReference type="GO" id="GO:0006935">
    <property type="term" value="P:chemotaxis"/>
    <property type="evidence" value="ECO:0007669"/>
    <property type="project" value="UniProtKB-KW"/>
</dbReference>
<evidence type="ECO:0000256" key="10">
    <source>
        <dbReference type="RuleBase" id="RU364125"/>
    </source>
</evidence>
<reference evidence="11" key="2">
    <citation type="submission" date="2020-09" db="EMBL/GenBank/DDBJ databases">
        <authorList>
            <person name="Sun Q."/>
            <person name="Ohkuma M."/>
        </authorList>
    </citation>
    <scope>NUCLEOTIDE SEQUENCE</scope>
    <source>
        <strain evidence="11">JCM 17251</strain>
    </source>
</reference>
<dbReference type="RefSeq" id="WP_156855448.1">
    <property type="nucleotide sequence ID" value="NZ_BMOS01000001.1"/>
</dbReference>
<evidence type="ECO:0000313" key="11">
    <source>
        <dbReference type="EMBL" id="GGN49771.1"/>
    </source>
</evidence>
<keyword evidence="9 10" id="KW-0472">Membrane</keyword>
<sequence length="138" mass="15276">MSRLVKVMITSLAVLLVGAISALIVVLNVQGADEEKELTIDEVVKYSYETPEIVTDLQDGTFVRIQFQIVTDGKAAHEEISLRDFQLVNILIKELAVMDVETFKTGLGDLEATIKDSLNEVMTEGSITDVYTIDKILQ</sequence>
<dbReference type="GO" id="GO:0005886">
    <property type="term" value="C:plasma membrane"/>
    <property type="evidence" value="ECO:0007669"/>
    <property type="project" value="UniProtKB-SubCell"/>
</dbReference>